<dbReference type="InterPro" id="IPR015422">
    <property type="entry name" value="PyrdxlP-dep_Trfase_small"/>
</dbReference>
<dbReference type="GO" id="GO:0005737">
    <property type="term" value="C:cytoplasm"/>
    <property type="evidence" value="ECO:0007669"/>
    <property type="project" value="TreeGrafter"/>
</dbReference>
<dbReference type="InterPro" id="IPR054542">
    <property type="entry name" value="Cys_met_metab_PP"/>
</dbReference>
<dbReference type="SUPFAM" id="SSF53383">
    <property type="entry name" value="PLP-dependent transferases"/>
    <property type="match status" value="1"/>
</dbReference>
<dbReference type="AlphaFoldDB" id="A0AAV9IIF5"/>
<comment type="caution">
    <text evidence="9">The sequence shown here is derived from an EMBL/GenBank/DDBJ whole genome shotgun (WGS) entry which is preliminary data.</text>
</comment>
<dbReference type="InterPro" id="IPR015424">
    <property type="entry name" value="PyrdxlP-dep_Trfase"/>
</dbReference>
<dbReference type="InterPro" id="IPR000277">
    <property type="entry name" value="Cys/Met-Metab_PyrdxlP-dep_enz"/>
</dbReference>
<evidence type="ECO:0000313" key="10">
    <source>
        <dbReference type="Proteomes" id="UP001300502"/>
    </source>
</evidence>
<evidence type="ECO:0000256" key="2">
    <source>
        <dbReference type="ARBA" id="ARBA00022898"/>
    </source>
</evidence>
<dbReference type="PROSITE" id="PS00868">
    <property type="entry name" value="CYS_MET_METAB_PP"/>
    <property type="match status" value="1"/>
</dbReference>
<dbReference type="Gene3D" id="3.40.640.10">
    <property type="entry name" value="Type I PLP-dependent aspartate aminotransferase-like (Major domain)"/>
    <property type="match status" value="1"/>
</dbReference>
<evidence type="ECO:0000256" key="3">
    <source>
        <dbReference type="ARBA" id="ARBA00060510"/>
    </source>
</evidence>
<dbReference type="GO" id="GO:0030170">
    <property type="term" value="F:pyridoxal phosphate binding"/>
    <property type="evidence" value="ECO:0007669"/>
    <property type="project" value="InterPro"/>
</dbReference>
<evidence type="ECO:0000256" key="4">
    <source>
        <dbReference type="ARBA" id="ARBA00093222"/>
    </source>
</evidence>
<evidence type="ECO:0000256" key="7">
    <source>
        <dbReference type="PIRSR" id="PIRSR001434-2"/>
    </source>
</evidence>
<dbReference type="GO" id="GO:0019346">
    <property type="term" value="P:transsulfuration"/>
    <property type="evidence" value="ECO:0007669"/>
    <property type="project" value="InterPro"/>
</dbReference>
<proteinExistence type="inferred from homology"/>
<dbReference type="GO" id="GO:0016846">
    <property type="term" value="F:carbon-sulfur lyase activity"/>
    <property type="evidence" value="ECO:0007669"/>
    <property type="project" value="TreeGrafter"/>
</dbReference>
<keyword evidence="10" id="KW-1185">Reference proteome</keyword>
<comment type="catalytic activity">
    <reaction evidence="4">
        <text>O-succinyl-L-homoserine + L-cysteine = L,L-cystathionine + succinate + H(+)</text>
        <dbReference type="Rhea" id="RHEA:20397"/>
        <dbReference type="ChEBI" id="CHEBI:15378"/>
        <dbReference type="ChEBI" id="CHEBI:30031"/>
        <dbReference type="ChEBI" id="CHEBI:35235"/>
        <dbReference type="ChEBI" id="CHEBI:57661"/>
        <dbReference type="ChEBI" id="CHEBI:58161"/>
    </reaction>
</comment>
<comment type="similarity">
    <text evidence="8">Belongs to the trans-sulfuration enzymes family.</text>
</comment>
<evidence type="ECO:0000256" key="8">
    <source>
        <dbReference type="RuleBase" id="RU362118"/>
    </source>
</evidence>
<evidence type="ECO:0000256" key="1">
    <source>
        <dbReference type="ARBA" id="ARBA00001933"/>
    </source>
</evidence>
<gene>
    <name evidence="9" type="ORF">GAYE_SCF37G5134</name>
</gene>
<dbReference type="InterPro" id="IPR015421">
    <property type="entry name" value="PyrdxlP-dep_Trfase_major"/>
</dbReference>
<dbReference type="Pfam" id="PF01053">
    <property type="entry name" value="Cys_Met_Meta_PP"/>
    <property type="match status" value="1"/>
</dbReference>
<dbReference type="FunFam" id="3.40.640.10:FF:000046">
    <property type="entry name" value="Cystathionine gamma-lyase"/>
    <property type="match status" value="1"/>
</dbReference>
<evidence type="ECO:0000256" key="6">
    <source>
        <dbReference type="ARBA" id="ARBA00093596"/>
    </source>
</evidence>
<feature type="modified residue" description="N6-(pyridoxal phosphate)lysine" evidence="7">
    <location>
        <position position="230"/>
    </location>
</feature>
<sequence length="416" mass="45365">MEPKKWSLSTYCVAPHVAGTATLQGARLADFGGLSVAIHPSSTYKVESAEQGALLAKRKGWPELPENGAMTKDEFFYSRWRNPTVAAVAAHLASLEQAKGCLLFSTGMAAISTCILTAVKAGDHIISQSSVYGGTFHLFSHYLKENFGVQVTFVNVDELNDVEKYVRPNTKLIYVESPSNPTLRLVDLERIAAIGKKHSILTIIDSTLGTPVNQQPLKWGIDVVLHSATKFLSGHSDLTAGALLSNSQEFLKQVLSLQQTLGSTLSPFDAFLLARGLKTLHLRVSHQNNAALRIARFLDSHPKVKTVHYPGLPSHKDFQLAQRQMPNGCGGLLSFELHGGKEDGRKVIEHLQVINLAVSLGSVESLVEQAATMTHSQLNKEELSEAGIEESLIRLSVGIEDVDDLIEDLRQALDFV</sequence>
<organism evidence="9 10">
    <name type="scientific">Galdieria yellowstonensis</name>
    <dbReference type="NCBI Taxonomy" id="3028027"/>
    <lineage>
        <taxon>Eukaryota</taxon>
        <taxon>Rhodophyta</taxon>
        <taxon>Bangiophyceae</taxon>
        <taxon>Galdieriales</taxon>
        <taxon>Galdieriaceae</taxon>
        <taxon>Galdieria</taxon>
    </lineage>
</organism>
<dbReference type="GO" id="GO:0009086">
    <property type="term" value="P:methionine biosynthetic process"/>
    <property type="evidence" value="ECO:0007669"/>
    <property type="project" value="UniProtKB-ARBA"/>
</dbReference>
<dbReference type="Proteomes" id="UP001300502">
    <property type="component" value="Unassembled WGS sequence"/>
</dbReference>
<name>A0AAV9IIF5_9RHOD</name>
<accession>A0AAV9IIF5</accession>
<dbReference type="CDD" id="cd00614">
    <property type="entry name" value="CGS_like"/>
    <property type="match status" value="1"/>
</dbReference>
<protein>
    <recommendedName>
        <fullName evidence="6">plant cystathionine gamma-synthase</fullName>
        <ecNumber evidence="6">2.5.1.160</ecNumber>
    </recommendedName>
</protein>
<dbReference type="FunFam" id="3.90.1150.10:FF:000033">
    <property type="entry name" value="Cystathionine gamma-synthase"/>
    <property type="match status" value="1"/>
</dbReference>
<comment type="cofactor">
    <cofactor evidence="1 8">
        <name>pyridoxal 5'-phosphate</name>
        <dbReference type="ChEBI" id="CHEBI:597326"/>
    </cofactor>
</comment>
<comment type="catalytic activity">
    <reaction evidence="5">
        <text>O-phospho-L-homoserine + L-cysteine = L,L-cystathionine + phosphate</text>
        <dbReference type="Rhea" id="RHEA:80891"/>
        <dbReference type="ChEBI" id="CHEBI:35235"/>
        <dbReference type="ChEBI" id="CHEBI:43474"/>
        <dbReference type="ChEBI" id="CHEBI:57590"/>
        <dbReference type="ChEBI" id="CHEBI:58161"/>
        <dbReference type="EC" id="2.5.1.160"/>
    </reaction>
</comment>
<reference evidence="9 10" key="1">
    <citation type="submission" date="2022-07" db="EMBL/GenBank/DDBJ databases">
        <title>Genome-wide signatures of adaptation to extreme environments.</title>
        <authorList>
            <person name="Cho C.H."/>
            <person name="Yoon H.S."/>
        </authorList>
    </citation>
    <scope>NUCLEOTIDE SEQUENCE [LARGE SCALE GENOMIC DNA]</scope>
    <source>
        <strain evidence="9 10">108.79 E11</strain>
    </source>
</reference>
<evidence type="ECO:0000313" key="9">
    <source>
        <dbReference type="EMBL" id="KAK4527212.1"/>
    </source>
</evidence>
<dbReference type="PANTHER" id="PTHR11808:SF80">
    <property type="entry name" value="CYSTATHIONINE GAMMA-LYASE"/>
    <property type="match status" value="1"/>
</dbReference>
<dbReference type="PANTHER" id="PTHR11808">
    <property type="entry name" value="TRANS-SULFURATION ENZYME FAMILY MEMBER"/>
    <property type="match status" value="1"/>
</dbReference>
<evidence type="ECO:0000256" key="5">
    <source>
        <dbReference type="ARBA" id="ARBA00093261"/>
    </source>
</evidence>
<dbReference type="EC" id="2.5.1.160" evidence="6"/>
<comment type="pathway">
    <text evidence="3">Amino-acid biosynthesis; L-methionine biosynthesis via de novo pathway; L-cystathionine from O-succinyl-L-homoserine: step 1/1.</text>
</comment>
<keyword evidence="2 7" id="KW-0663">Pyridoxal phosphate</keyword>
<dbReference type="Gene3D" id="3.90.1150.10">
    <property type="entry name" value="Aspartate Aminotransferase, domain 1"/>
    <property type="match status" value="1"/>
</dbReference>
<dbReference type="PIRSF" id="PIRSF001434">
    <property type="entry name" value="CGS"/>
    <property type="match status" value="1"/>
</dbReference>
<dbReference type="EMBL" id="JANCYU010000049">
    <property type="protein sequence ID" value="KAK4527212.1"/>
    <property type="molecule type" value="Genomic_DNA"/>
</dbReference>